<dbReference type="OrthoDB" id="2193733at2"/>
<dbReference type="AlphaFoldDB" id="A0A1E5H1K1"/>
<accession>A0A1E5H1K1</accession>
<organism evidence="1 2">
    <name type="scientific">Enterococcus termitis</name>
    <dbReference type="NCBI Taxonomy" id="332950"/>
    <lineage>
        <taxon>Bacteria</taxon>
        <taxon>Bacillati</taxon>
        <taxon>Bacillota</taxon>
        <taxon>Bacilli</taxon>
        <taxon>Lactobacillales</taxon>
        <taxon>Enterococcaceae</taxon>
        <taxon>Enterococcus</taxon>
    </lineage>
</organism>
<name>A0A1E5H1K1_9ENTE</name>
<gene>
    <name evidence="1" type="ORF">BCR25_16020</name>
</gene>
<comment type="caution">
    <text evidence="1">The sequence shown here is derived from an EMBL/GenBank/DDBJ whole genome shotgun (WGS) entry which is preliminary data.</text>
</comment>
<reference evidence="2" key="1">
    <citation type="submission" date="2016-09" db="EMBL/GenBank/DDBJ databases">
        <authorList>
            <person name="Gulvik C.A."/>
        </authorList>
    </citation>
    <scope>NUCLEOTIDE SEQUENCE [LARGE SCALE GENOMIC DNA]</scope>
    <source>
        <strain evidence="2">LMG 8895</strain>
    </source>
</reference>
<sequence length="273" mass="31958">MNAEERQLKELLLKIVALTFEKVDYYKDFYLSITGKELKSKHGQYIYNERKIELFNLTRPPGAILIVALHEMTHHIEFMDLGESGHKKSFYERLHPLLLTALSLGLIDKRDIWASGDDSADLKNLEKYFGSLDYWKYEVQESALVRTLHVTNSYECRNLLNRRGYEWFPQAKAWEKEYPNESEAVNEKEVLQSLYPELEIKIMRPVDALFSFHYYLAVTGAFHVKEQLSQAGYMWNGFGFKKAWVKKIPVAEYLDELAFLKELRVVGKKVSPS</sequence>
<evidence type="ECO:0000313" key="2">
    <source>
        <dbReference type="Proteomes" id="UP000095094"/>
    </source>
</evidence>
<dbReference type="RefSeq" id="WP_069662554.1">
    <property type="nucleotide sequence ID" value="NZ_JBHUJJ010000002.1"/>
</dbReference>
<proteinExistence type="predicted"/>
<protein>
    <recommendedName>
        <fullName evidence="3">SprT-like domain-containing protein</fullName>
    </recommendedName>
</protein>
<keyword evidence="2" id="KW-1185">Reference proteome</keyword>
<dbReference type="EMBL" id="MIJY01000005">
    <property type="protein sequence ID" value="OEG18705.1"/>
    <property type="molecule type" value="Genomic_DNA"/>
</dbReference>
<evidence type="ECO:0000313" key="1">
    <source>
        <dbReference type="EMBL" id="OEG18705.1"/>
    </source>
</evidence>
<evidence type="ECO:0008006" key="3">
    <source>
        <dbReference type="Google" id="ProtNLM"/>
    </source>
</evidence>
<dbReference type="Proteomes" id="UP000095094">
    <property type="component" value="Unassembled WGS sequence"/>
</dbReference>